<dbReference type="AlphaFoldDB" id="A0A286US55"/>
<dbReference type="PANTHER" id="PTHR16469:SF51">
    <property type="entry name" value="TRANSCRIPTION FACTOR TAU 55 KDA SUBUNIT"/>
    <property type="match status" value="1"/>
</dbReference>
<dbReference type="SMART" id="SM00855">
    <property type="entry name" value="PGAM"/>
    <property type="match status" value="1"/>
</dbReference>
<dbReference type="STRING" id="2282107.A0A286US55"/>
<proteinExistence type="predicted"/>
<accession>A0A286US55</accession>
<dbReference type="InterPro" id="IPR051710">
    <property type="entry name" value="Phosphatase_SH3-domain"/>
</dbReference>
<dbReference type="InterPro" id="IPR029033">
    <property type="entry name" value="His_PPase_superfam"/>
</dbReference>
<keyword evidence="2" id="KW-1185">Reference proteome</keyword>
<dbReference type="Gene3D" id="3.40.50.1240">
    <property type="entry name" value="Phosphoglycerate mutase-like"/>
    <property type="match status" value="1"/>
</dbReference>
<comment type="caution">
    <text evidence="1">The sequence shown here is derived from an EMBL/GenBank/DDBJ whole genome shotgun (WGS) entry which is preliminary data.</text>
</comment>
<evidence type="ECO:0000313" key="2">
    <source>
        <dbReference type="Proteomes" id="UP000217199"/>
    </source>
</evidence>
<dbReference type="PANTHER" id="PTHR16469">
    <property type="entry name" value="UBIQUITIN-ASSOCIATED AND SH3 DOMAIN-CONTAINING BA-RELATED"/>
    <property type="match status" value="1"/>
</dbReference>
<evidence type="ECO:0000313" key="1">
    <source>
        <dbReference type="EMBL" id="PAV22401.1"/>
    </source>
</evidence>
<sequence>MIETIYIARHGYRMNWVTTNWKSVTGLPRDPPLAAHGENQAKELANYFLSLPVEKRPTAIFSSPFYRCLQTARPTAEALGLPLYVEHGISEWYSPVKPGTGLHPRPGLPEELQSYFPQIDPYWSPVWFPSRKGESVEEAHDRVGGMLEVLHAQIERKFPRQHERILMVSHAATVIALTRELLSDRELPLRVGCCSLTELKRKDGRDGVLGSYEHIKLASGEHLEEGASRDWGFEDIVIKDGKVVEDLGEPGTENEQDWPVGSQVTDIETNARM</sequence>
<dbReference type="InParanoid" id="A0A286US55"/>
<reference evidence="1 2" key="1">
    <citation type="journal article" date="2017" name="Mol. Ecol.">
        <title>Comparative and population genomic landscape of Phellinus noxius: A hypervariable fungus causing root rot in trees.</title>
        <authorList>
            <person name="Chung C.L."/>
            <person name="Lee T.J."/>
            <person name="Akiba M."/>
            <person name="Lee H.H."/>
            <person name="Kuo T.H."/>
            <person name="Liu D."/>
            <person name="Ke H.M."/>
            <person name="Yokoi T."/>
            <person name="Roa M.B."/>
            <person name="Lu M.J."/>
            <person name="Chang Y.Y."/>
            <person name="Ann P.J."/>
            <person name="Tsai J.N."/>
            <person name="Chen C.Y."/>
            <person name="Tzean S.S."/>
            <person name="Ota Y."/>
            <person name="Hattori T."/>
            <person name="Sahashi N."/>
            <person name="Liou R.F."/>
            <person name="Kikuchi T."/>
            <person name="Tsai I.J."/>
        </authorList>
    </citation>
    <scope>NUCLEOTIDE SEQUENCE [LARGE SCALE GENOMIC DNA]</scope>
    <source>
        <strain evidence="1 2">FFPRI411160</strain>
    </source>
</reference>
<dbReference type="CDD" id="cd07067">
    <property type="entry name" value="HP_PGM_like"/>
    <property type="match status" value="1"/>
</dbReference>
<organism evidence="1 2">
    <name type="scientific">Pyrrhoderma noxium</name>
    <dbReference type="NCBI Taxonomy" id="2282107"/>
    <lineage>
        <taxon>Eukaryota</taxon>
        <taxon>Fungi</taxon>
        <taxon>Dikarya</taxon>
        <taxon>Basidiomycota</taxon>
        <taxon>Agaricomycotina</taxon>
        <taxon>Agaricomycetes</taxon>
        <taxon>Hymenochaetales</taxon>
        <taxon>Hymenochaetaceae</taxon>
        <taxon>Pyrrhoderma</taxon>
    </lineage>
</organism>
<gene>
    <name evidence="1" type="ORF">PNOK_0235800</name>
</gene>
<dbReference type="SUPFAM" id="SSF53254">
    <property type="entry name" value="Phosphoglycerate mutase-like"/>
    <property type="match status" value="1"/>
</dbReference>
<name>A0A286US55_9AGAM</name>
<dbReference type="Pfam" id="PF00300">
    <property type="entry name" value="His_Phos_1"/>
    <property type="match status" value="1"/>
</dbReference>
<protein>
    <submittedName>
        <fullName evidence="1">Phosphoglycerate mutase</fullName>
    </submittedName>
</protein>
<dbReference type="OrthoDB" id="414418at2759"/>
<dbReference type="InterPro" id="IPR013078">
    <property type="entry name" value="His_Pase_superF_clade-1"/>
</dbReference>
<dbReference type="EMBL" id="NBII01000002">
    <property type="protein sequence ID" value="PAV22401.1"/>
    <property type="molecule type" value="Genomic_DNA"/>
</dbReference>
<dbReference type="Proteomes" id="UP000217199">
    <property type="component" value="Unassembled WGS sequence"/>
</dbReference>